<sequence>MASHFQLHAETSQIVPCPPGTLRRFHEVVTFLESLKDLFYQESATRCVAEPEGSAVERDPKQLYTCFVNKLSQICDTTRGDNGATITAFAVRQSGTVEYLFASNRRSASELAAVQTFIVDILEMLGMASDDVIERADYRSDIFRNLLEKILLFNRPRVAYYIKQLSDNLEFCLDKARDEETDEAKEALKCFEALGLKVGLAAQNREAESEKFFTHSRELLFATKALYHGPLEDFLRAKSSEDRQGPAATPWSEAHHALGRLVSYFIAVKVLISTRKRWLELFVDFDVVALPSSEPGDTPSVRRTAKGMVERMNRDRVITQLYQRLAPQLQEMGLDEIIKKKTHPRKFAPIVHAEILVDDYIRRQDRTMPPDEDQVRYFKESSFGRYIGSSKPTCRLCWLYFEQHPDEVRVRPSHHNLYYLWRAPDVFVEDGPEAAAAMKDVLESMIRAIRAETSRALRDRSAIRNFFDSNNTPSNPLRTTDRATGGSNPSDLVSQMSDLSVSTVRHSPDLSRDTTPETEPGTPPHDYLAAQIGQ</sequence>
<feature type="compositionally biased region" description="Polar residues" evidence="1">
    <location>
        <begin position="467"/>
        <end position="478"/>
    </location>
</feature>
<name>A0AA39YBR4_9PEZI</name>
<dbReference type="InterPro" id="IPR027796">
    <property type="entry name" value="OTT_1508_deam-like"/>
</dbReference>
<dbReference type="Proteomes" id="UP001174936">
    <property type="component" value="Unassembled WGS sequence"/>
</dbReference>
<proteinExistence type="predicted"/>
<evidence type="ECO:0000313" key="2">
    <source>
        <dbReference type="EMBL" id="KAK0648641.1"/>
    </source>
</evidence>
<protein>
    <submittedName>
        <fullName evidence="2">Uncharacterized protein</fullName>
    </submittedName>
</protein>
<dbReference type="PANTHER" id="PTHR42037">
    <property type="match status" value="1"/>
</dbReference>
<organism evidence="2 3">
    <name type="scientific">Cercophora newfieldiana</name>
    <dbReference type="NCBI Taxonomy" id="92897"/>
    <lineage>
        <taxon>Eukaryota</taxon>
        <taxon>Fungi</taxon>
        <taxon>Dikarya</taxon>
        <taxon>Ascomycota</taxon>
        <taxon>Pezizomycotina</taxon>
        <taxon>Sordariomycetes</taxon>
        <taxon>Sordariomycetidae</taxon>
        <taxon>Sordariales</taxon>
        <taxon>Lasiosphaeriaceae</taxon>
        <taxon>Cercophora</taxon>
    </lineage>
</organism>
<dbReference type="EMBL" id="JAULSV010000003">
    <property type="protein sequence ID" value="KAK0648641.1"/>
    <property type="molecule type" value="Genomic_DNA"/>
</dbReference>
<accession>A0AA39YBR4</accession>
<comment type="caution">
    <text evidence="2">The sequence shown here is derived from an EMBL/GenBank/DDBJ whole genome shotgun (WGS) entry which is preliminary data.</text>
</comment>
<gene>
    <name evidence="2" type="ORF">B0T16DRAFT_388831</name>
</gene>
<feature type="compositionally biased region" description="Basic and acidic residues" evidence="1">
    <location>
        <begin position="506"/>
        <end position="515"/>
    </location>
</feature>
<dbReference type="AlphaFoldDB" id="A0AA39YBR4"/>
<feature type="compositionally biased region" description="Polar residues" evidence="1">
    <location>
        <begin position="485"/>
        <end position="505"/>
    </location>
</feature>
<evidence type="ECO:0000256" key="1">
    <source>
        <dbReference type="SAM" id="MobiDB-lite"/>
    </source>
</evidence>
<keyword evidence="3" id="KW-1185">Reference proteome</keyword>
<dbReference type="PANTHER" id="PTHR42037:SF1">
    <property type="match status" value="1"/>
</dbReference>
<reference evidence="2" key="1">
    <citation type="submission" date="2023-06" db="EMBL/GenBank/DDBJ databases">
        <title>Genome-scale phylogeny and comparative genomics of the fungal order Sordariales.</title>
        <authorList>
            <consortium name="Lawrence Berkeley National Laboratory"/>
            <person name="Hensen N."/>
            <person name="Bonometti L."/>
            <person name="Westerberg I."/>
            <person name="Brannstrom I.O."/>
            <person name="Guillou S."/>
            <person name="Cros-Aarteil S."/>
            <person name="Calhoun S."/>
            <person name="Haridas S."/>
            <person name="Kuo A."/>
            <person name="Mondo S."/>
            <person name="Pangilinan J."/>
            <person name="Riley R."/>
            <person name="Labutti K."/>
            <person name="Andreopoulos B."/>
            <person name="Lipzen A."/>
            <person name="Chen C."/>
            <person name="Yanf M."/>
            <person name="Daum C."/>
            <person name="Ng V."/>
            <person name="Clum A."/>
            <person name="Steindorff A."/>
            <person name="Ohm R."/>
            <person name="Martin F."/>
            <person name="Silar P."/>
            <person name="Natvig D."/>
            <person name="Lalanne C."/>
            <person name="Gautier V."/>
            <person name="Ament-Velasquez S.L."/>
            <person name="Kruys A."/>
            <person name="Hutchinson M.I."/>
            <person name="Powell A.J."/>
            <person name="Barry K."/>
            <person name="Miller A.N."/>
            <person name="Grigoriev I.V."/>
            <person name="Debuchy R."/>
            <person name="Gladieux P."/>
            <person name="Thoren M.H."/>
            <person name="Johannesson H."/>
        </authorList>
    </citation>
    <scope>NUCLEOTIDE SEQUENCE</scope>
    <source>
        <strain evidence="2">SMH2532-1</strain>
    </source>
</reference>
<evidence type="ECO:0000313" key="3">
    <source>
        <dbReference type="Proteomes" id="UP001174936"/>
    </source>
</evidence>
<dbReference type="Pfam" id="PF14441">
    <property type="entry name" value="OTT_1508_deam"/>
    <property type="match status" value="1"/>
</dbReference>
<feature type="region of interest" description="Disordered" evidence="1">
    <location>
        <begin position="466"/>
        <end position="534"/>
    </location>
</feature>